<name>A0A1L3GQ06_9BACT</name>
<evidence type="ECO:0000256" key="3">
    <source>
        <dbReference type="ARBA" id="ARBA00005300"/>
    </source>
</evidence>
<evidence type="ECO:0000256" key="10">
    <source>
        <dbReference type="ARBA" id="ARBA00022842"/>
    </source>
</evidence>
<comment type="similarity">
    <text evidence="3 11">Belongs to the RNase H family.</text>
</comment>
<dbReference type="CDD" id="cd09278">
    <property type="entry name" value="RNase_HI_prokaryote_like"/>
    <property type="match status" value="1"/>
</dbReference>
<evidence type="ECO:0000313" key="13">
    <source>
        <dbReference type="EMBL" id="APG28012.1"/>
    </source>
</evidence>
<keyword evidence="11" id="KW-0963">Cytoplasm</keyword>
<feature type="binding site" evidence="11">
    <location>
        <position position="51"/>
    </location>
    <ligand>
        <name>Mg(2+)</name>
        <dbReference type="ChEBI" id="CHEBI:18420"/>
        <label>1</label>
    </ligand>
</feature>
<dbReference type="EMBL" id="CP015519">
    <property type="protein sequence ID" value="APG28012.1"/>
    <property type="molecule type" value="Genomic_DNA"/>
</dbReference>
<dbReference type="KEGG" id="pef:A7E78_09295"/>
<keyword evidence="6 11" id="KW-0540">Nuclease</keyword>
<comment type="subunit">
    <text evidence="4 11">Monomer.</text>
</comment>
<evidence type="ECO:0000256" key="7">
    <source>
        <dbReference type="ARBA" id="ARBA00022723"/>
    </source>
</evidence>
<keyword evidence="7 11" id="KW-0479">Metal-binding</keyword>
<reference evidence="13 14" key="1">
    <citation type="journal article" date="2017" name="Genome Announc.">
        <title>Complete Genome Sequences of Two Acetylene-Fermenting Pelobacter acetylenicus Strains.</title>
        <authorList>
            <person name="Sutton J.M."/>
            <person name="Baesman S.M."/>
            <person name="Fierst J.L."/>
            <person name="Poret-Peterson A.T."/>
            <person name="Oremland R.S."/>
            <person name="Dunlap D.S."/>
            <person name="Akob D.M."/>
        </authorList>
    </citation>
    <scope>NUCLEOTIDE SEQUENCE [LARGE SCALE GENOMIC DNA]</scope>
    <source>
        <strain evidence="13 14">SFB93</strain>
    </source>
</reference>
<evidence type="ECO:0000256" key="6">
    <source>
        <dbReference type="ARBA" id="ARBA00022722"/>
    </source>
</evidence>
<dbReference type="EC" id="3.1.26.4" evidence="5 11"/>
<comment type="function">
    <text evidence="2 11">Endonuclease that specifically degrades the RNA of RNA-DNA hybrids.</text>
</comment>
<keyword evidence="10 11" id="KW-0460">Magnesium</keyword>
<dbReference type="STRING" id="1842532.A7E78_09295"/>
<keyword evidence="9 11" id="KW-0378">Hydrolase</keyword>
<dbReference type="Pfam" id="PF00075">
    <property type="entry name" value="RNase_H"/>
    <property type="match status" value="1"/>
</dbReference>
<comment type="catalytic activity">
    <reaction evidence="1 11">
        <text>Endonucleolytic cleavage to 5'-phosphomonoester.</text>
        <dbReference type="EC" id="3.1.26.4"/>
    </reaction>
</comment>
<dbReference type="GO" id="GO:0005737">
    <property type="term" value="C:cytoplasm"/>
    <property type="evidence" value="ECO:0007669"/>
    <property type="project" value="UniProtKB-SubCell"/>
</dbReference>
<protein>
    <recommendedName>
        <fullName evidence="5 11">Ribonuclease H</fullName>
        <shortName evidence="11">RNase H</shortName>
        <ecNumber evidence="5 11">3.1.26.4</ecNumber>
    </recommendedName>
</protein>
<dbReference type="HAMAP" id="MF_00042">
    <property type="entry name" value="RNase_H"/>
    <property type="match status" value="1"/>
</dbReference>
<dbReference type="PANTHER" id="PTHR10642:SF26">
    <property type="entry name" value="RIBONUCLEASE H1"/>
    <property type="match status" value="1"/>
</dbReference>
<dbReference type="InterPro" id="IPR002156">
    <property type="entry name" value="RNaseH_domain"/>
</dbReference>
<dbReference type="InterPro" id="IPR050092">
    <property type="entry name" value="RNase_H"/>
</dbReference>
<dbReference type="RefSeq" id="WP_072283973.1">
    <property type="nucleotide sequence ID" value="NZ_CP015519.1"/>
</dbReference>
<keyword evidence="14" id="KW-1185">Reference proteome</keyword>
<dbReference type="OrthoDB" id="7845843at2"/>
<sequence>MPTDNNLVEIFSDGACSGNPGPGGYGTLLRAGSKTRELSGFDPDTTNNRMELIAAIVGLEALKRPCRVRLTTDSQYVYKGITEWINGWIKKGWKNSKKDPVANRDLWERLQAACAPHEIEWCWVRGHNGHLENERCDELARNAITSGQS</sequence>
<evidence type="ECO:0000256" key="1">
    <source>
        <dbReference type="ARBA" id="ARBA00000077"/>
    </source>
</evidence>
<dbReference type="InterPro" id="IPR036397">
    <property type="entry name" value="RNaseH_sf"/>
</dbReference>
<dbReference type="Proteomes" id="UP000182517">
    <property type="component" value="Chromosome"/>
</dbReference>
<feature type="binding site" evidence="11">
    <location>
        <position position="137"/>
    </location>
    <ligand>
        <name>Mg(2+)</name>
        <dbReference type="ChEBI" id="CHEBI:18420"/>
        <label>2</label>
    </ligand>
</feature>
<comment type="cofactor">
    <cofactor evidence="11">
        <name>Mg(2+)</name>
        <dbReference type="ChEBI" id="CHEBI:18420"/>
    </cofactor>
    <text evidence="11">Binds 1 Mg(2+) ion per subunit. May bind a second metal ion at a regulatory site, or after substrate binding.</text>
</comment>
<feature type="binding site" evidence="11">
    <location>
        <position position="13"/>
    </location>
    <ligand>
        <name>Mg(2+)</name>
        <dbReference type="ChEBI" id="CHEBI:18420"/>
        <label>1</label>
    </ligand>
</feature>
<comment type="subcellular location">
    <subcellularLocation>
        <location evidence="11">Cytoplasm</location>
    </subcellularLocation>
</comment>
<evidence type="ECO:0000256" key="8">
    <source>
        <dbReference type="ARBA" id="ARBA00022759"/>
    </source>
</evidence>
<feature type="binding site" evidence="11">
    <location>
        <position position="73"/>
    </location>
    <ligand>
        <name>Mg(2+)</name>
        <dbReference type="ChEBI" id="CHEBI:18420"/>
        <label>1</label>
    </ligand>
</feature>
<evidence type="ECO:0000313" key="14">
    <source>
        <dbReference type="Proteomes" id="UP000182517"/>
    </source>
</evidence>
<keyword evidence="8 11" id="KW-0255">Endonuclease</keyword>
<evidence type="ECO:0000256" key="5">
    <source>
        <dbReference type="ARBA" id="ARBA00012180"/>
    </source>
</evidence>
<dbReference type="InterPro" id="IPR022892">
    <property type="entry name" value="RNaseHI"/>
</dbReference>
<evidence type="ECO:0000256" key="2">
    <source>
        <dbReference type="ARBA" id="ARBA00004065"/>
    </source>
</evidence>
<evidence type="ECO:0000256" key="11">
    <source>
        <dbReference type="HAMAP-Rule" id="MF_00042"/>
    </source>
</evidence>
<evidence type="ECO:0000256" key="4">
    <source>
        <dbReference type="ARBA" id="ARBA00011245"/>
    </source>
</evidence>
<dbReference type="GO" id="GO:0004523">
    <property type="term" value="F:RNA-DNA hybrid ribonuclease activity"/>
    <property type="evidence" value="ECO:0007669"/>
    <property type="project" value="UniProtKB-UniRule"/>
</dbReference>
<accession>A0A1L3GQ06</accession>
<gene>
    <name evidence="11" type="primary">rnhA</name>
    <name evidence="13" type="ORF">A7E78_09295</name>
</gene>
<proteinExistence type="inferred from homology"/>
<evidence type="ECO:0000256" key="9">
    <source>
        <dbReference type="ARBA" id="ARBA00022801"/>
    </source>
</evidence>
<dbReference type="Gene3D" id="3.30.420.10">
    <property type="entry name" value="Ribonuclease H-like superfamily/Ribonuclease H"/>
    <property type="match status" value="1"/>
</dbReference>
<organism evidence="13 14">
    <name type="scientific">Syntrophotalea acetylenivorans</name>
    <dbReference type="NCBI Taxonomy" id="1842532"/>
    <lineage>
        <taxon>Bacteria</taxon>
        <taxon>Pseudomonadati</taxon>
        <taxon>Thermodesulfobacteriota</taxon>
        <taxon>Desulfuromonadia</taxon>
        <taxon>Desulfuromonadales</taxon>
        <taxon>Syntrophotaleaceae</taxon>
        <taxon>Syntrophotalea</taxon>
    </lineage>
</organism>
<feature type="domain" description="RNase H type-1" evidence="12">
    <location>
        <begin position="4"/>
        <end position="145"/>
    </location>
</feature>
<dbReference type="AlphaFoldDB" id="A0A1L3GQ06"/>
<dbReference type="SUPFAM" id="SSF53098">
    <property type="entry name" value="Ribonuclease H-like"/>
    <property type="match status" value="1"/>
</dbReference>
<dbReference type="GO" id="GO:0043137">
    <property type="term" value="P:DNA replication, removal of RNA primer"/>
    <property type="evidence" value="ECO:0007669"/>
    <property type="project" value="TreeGrafter"/>
</dbReference>
<dbReference type="NCBIfam" id="NF001236">
    <property type="entry name" value="PRK00203.1"/>
    <property type="match status" value="1"/>
</dbReference>
<dbReference type="GO" id="GO:0003676">
    <property type="term" value="F:nucleic acid binding"/>
    <property type="evidence" value="ECO:0007669"/>
    <property type="project" value="InterPro"/>
</dbReference>
<evidence type="ECO:0000259" key="12">
    <source>
        <dbReference type="PROSITE" id="PS50879"/>
    </source>
</evidence>
<dbReference type="PANTHER" id="PTHR10642">
    <property type="entry name" value="RIBONUCLEASE H1"/>
    <property type="match status" value="1"/>
</dbReference>
<dbReference type="FunFam" id="3.30.420.10:FF:000089">
    <property type="entry name" value="Ribonuclease H"/>
    <property type="match status" value="1"/>
</dbReference>
<dbReference type="InterPro" id="IPR012337">
    <property type="entry name" value="RNaseH-like_sf"/>
</dbReference>
<feature type="binding site" evidence="11">
    <location>
        <position position="13"/>
    </location>
    <ligand>
        <name>Mg(2+)</name>
        <dbReference type="ChEBI" id="CHEBI:18420"/>
        <label>2</label>
    </ligand>
</feature>
<dbReference type="GO" id="GO:0000287">
    <property type="term" value="F:magnesium ion binding"/>
    <property type="evidence" value="ECO:0007669"/>
    <property type="project" value="UniProtKB-UniRule"/>
</dbReference>
<dbReference type="PROSITE" id="PS50879">
    <property type="entry name" value="RNASE_H_1"/>
    <property type="match status" value="1"/>
</dbReference>